<dbReference type="AlphaFoldDB" id="A0A8J5GBQ1"/>
<feature type="compositionally biased region" description="Basic and acidic residues" evidence="1">
    <location>
        <begin position="26"/>
        <end position="42"/>
    </location>
</feature>
<evidence type="ECO:0000256" key="1">
    <source>
        <dbReference type="SAM" id="MobiDB-lite"/>
    </source>
</evidence>
<dbReference type="Proteomes" id="UP000734854">
    <property type="component" value="Unassembled WGS sequence"/>
</dbReference>
<feature type="region of interest" description="Disordered" evidence="1">
    <location>
        <begin position="99"/>
        <end position="130"/>
    </location>
</feature>
<dbReference type="EMBL" id="JACMSC010000012">
    <property type="protein sequence ID" value="KAG6496367.1"/>
    <property type="molecule type" value="Genomic_DNA"/>
</dbReference>
<protein>
    <submittedName>
        <fullName evidence="2">Uncharacterized protein</fullName>
    </submittedName>
</protein>
<proteinExistence type="predicted"/>
<sequence length="130" mass="14032">MSATQLEIHVDETKSPAGEETIVAEGKFDSNEMKDNTDHADQDPSPSIVEEVKLSEIGMIFSSEEKVSESDEICSVLVEIMKDTKEKLIIAMENGQSRAEQLEEASTSGAKVMHSPLKGVASSDPNSGFS</sequence>
<feature type="compositionally biased region" description="Polar residues" evidence="1">
    <location>
        <begin position="99"/>
        <end position="109"/>
    </location>
</feature>
<reference evidence="2 3" key="1">
    <citation type="submission" date="2020-08" db="EMBL/GenBank/DDBJ databases">
        <title>Plant Genome Project.</title>
        <authorList>
            <person name="Zhang R.-G."/>
        </authorList>
    </citation>
    <scope>NUCLEOTIDE SEQUENCE [LARGE SCALE GENOMIC DNA]</scope>
    <source>
        <tissue evidence="2">Rhizome</tissue>
    </source>
</reference>
<evidence type="ECO:0000313" key="2">
    <source>
        <dbReference type="EMBL" id="KAG6496367.1"/>
    </source>
</evidence>
<feature type="region of interest" description="Disordered" evidence="1">
    <location>
        <begin position="1"/>
        <end position="47"/>
    </location>
</feature>
<evidence type="ECO:0000313" key="3">
    <source>
        <dbReference type="Proteomes" id="UP000734854"/>
    </source>
</evidence>
<gene>
    <name evidence="2" type="ORF">ZIOFF_044228</name>
</gene>
<comment type="caution">
    <text evidence="2">The sequence shown here is derived from an EMBL/GenBank/DDBJ whole genome shotgun (WGS) entry which is preliminary data.</text>
</comment>
<accession>A0A8J5GBQ1</accession>
<name>A0A8J5GBQ1_ZINOF</name>
<keyword evidence="3" id="KW-1185">Reference proteome</keyword>
<organism evidence="2 3">
    <name type="scientific">Zingiber officinale</name>
    <name type="common">Ginger</name>
    <name type="synonym">Amomum zingiber</name>
    <dbReference type="NCBI Taxonomy" id="94328"/>
    <lineage>
        <taxon>Eukaryota</taxon>
        <taxon>Viridiplantae</taxon>
        <taxon>Streptophyta</taxon>
        <taxon>Embryophyta</taxon>
        <taxon>Tracheophyta</taxon>
        <taxon>Spermatophyta</taxon>
        <taxon>Magnoliopsida</taxon>
        <taxon>Liliopsida</taxon>
        <taxon>Zingiberales</taxon>
        <taxon>Zingiberaceae</taxon>
        <taxon>Zingiber</taxon>
    </lineage>
</organism>